<dbReference type="AlphaFoldDB" id="A0A8X6HU10"/>
<proteinExistence type="predicted"/>
<dbReference type="EMBL" id="BMAO01004154">
    <property type="protein sequence ID" value="GFQ92814.1"/>
    <property type="molecule type" value="Genomic_DNA"/>
</dbReference>
<evidence type="ECO:0000256" key="1">
    <source>
        <dbReference type="SAM" id="MobiDB-lite"/>
    </source>
</evidence>
<feature type="region of interest" description="Disordered" evidence="1">
    <location>
        <begin position="1"/>
        <end position="21"/>
    </location>
</feature>
<dbReference type="Proteomes" id="UP000887116">
    <property type="component" value="Unassembled WGS sequence"/>
</dbReference>
<evidence type="ECO:0000313" key="3">
    <source>
        <dbReference type="Proteomes" id="UP000887116"/>
    </source>
</evidence>
<organism evidence="2 3">
    <name type="scientific">Trichonephila clavata</name>
    <name type="common">Joro spider</name>
    <name type="synonym">Nephila clavata</name>
    <dbReference type="NCBI Taxonomy" id="2740835"/>
    <lineage>
        <taxon>Eukaryota</taxon>
        <taxon>Metazoa</taxon>
        <taxon>Ecdysozoa</taxon>
        <taxon>Arthropoda</taxon>
        <taxon>Chelicerata</taxon>
        <taxon>Arachnida</taxon>
        <taxon>Araneae</taxon>
        <taxon>Araneomorphae</taxon>
        <taxon>Entelegynae</taxon>
        <taxon>Araneoidea</taxon>
        <taxon>Nephilidae</taxon>
        <taxon>Trichonephila</taxon>
    </lineage>
</organism>
<comment type="caution">
    <text evidence="2">The sequence shown here is derived from an EMBL/GenBank/DDBJ whole genome shotgun (WGS) entry which is preliminary data.</text>
</comment>
<gene>
    <name evidence="2" type="ORF">TNCT_263221</name>
</gene>
<name>A0A8X6HU10_TRICU</name>
<reference evidence="2" key="1">
    <citation type="submission" date="2020-07" db="EMBL/GenBank/DDBJ databases">
        <title>Multicomponent nature underlies the extraordinary mechanical properties of spider dragline silk.</title>
        <authorList>
            <person name="Kono N."/>
            <person name="Nakamura H."/>
            <person name="Mori M."/>
            <person name="Yoshida Y."/>
            <person name="Ohtoshi R."/>
            <person name="Malay A.D."/>
            <person name="Moran D.A.P."/>
            <person name="Tomita M."/>
            <person name="Numata K."/>
            <person name="Arakawa K."/>
        </authorList>
    </citation>
    <scope>NUCLEOTIDE SEQUENCE</scope>
</reference>
<accession>A0A8X6HU10</accession>
<evidence type="ECO:0000313" key="2">
    <source>
        <dbReference type="EMBL" id="GFQ92814.1"/>
    </source>
</evidence>
<feature type="compositionally biased region" description="Acidic residues" evidence="1">
    <location>
        <begin position="1"/>
        <end position="10"/>
    </location>
</feature>
<keyword evidence="3" id="KW-1185">Reference proteome</keyword>
<sequence>MSSSSDSEESMEAHTPPPPRLEEIKKNLTRVHNSVECMDFCVLIDNVIQGIDTFDFQTSTAKNQFSFVAYNMQEEIRSLYISLKKTEMDMEKETHDELLKQWGIMTEKELAEFVPVTNKKQKNRPLSPVNNLMTKWTRLVGAHLRFNG</sequence>
<protein>
    <submittedName>
        <fullName evidence="2">Uncharacterized protein</fullName>
    </submittedName>
</protein>